<comment type="catalytic activity">
    <reaction evidence="7">
        <text>serotonin + octadecanoyl-CoA = N-octadecanoyl-serotonin + CoA + H(+)</text>
        <dbReference type="Rhea" id="RHEA:51400"/>
        <dbReference type="ChEBI" id="CHEBI:15378"/>
        <dbReference type="ChEBI" id="CHEBI:57287"/>
        <dbReference type="ChEBI" id="CHEBI:57394"/>
        <dbReference type="ChEBI" id="CHEBI:134065"/>
        <dbReference type="ChEBI" id="CHEBI:350546"/>
    </reaction>
    <physiologicalReaction direction="left-to-right" evidence="7">
        <dbReference type="Rhea" id="RHEA:51401"/>
    </physiologicalReaction>
</comment>
<dbReference type="PANTHER" id="PTHR20905">
    <property type="entry name" value="N-ACETYLTRANSFERASE-RELATED"/>
    <property type="match status" value="1"/>
</dbReference>
<evidence type="ECO:0000313" key="16">
    <source>
        <dbReference type="Proteomes" id="UP001652700"/>
    </source>
</evidence>
<comment type="catalytic activity">
    <reaction evidence="12">
        <text>dopamine + hexadecanoyl-CoA = N-hexadecanoyl-dopamine + CoA + H(+)</text>
        <dbReference type="Rhea" id="RHEA:51376"/>
        <dbReference type="ChEBI" id="CHEBI:15378"/>
        <dbReference type="ChEBI" id="CHEBI:57287"/>
        <dbReference type="ChEBI" id="CHEBI:57379"/>
        <dbReference type="ChEBI" id="CHEBI:59905"/>
        <dbReference type="ChEBI" id="CHEBI:134058"/>
    </reaction>
    <physiologicalReaction direction="left-to-right" evidence="12">
        <dbReference type="Rhea" id="RHEA:51377"/>
    </physiologicalReaction>
</comment>
<comment type="similarity">
    <text evidence="4">Belongs to the acetyltransferase family. AANAT subfamily.</text>
</comment>
<dbReference type="EC" id="2.3.1.87" evidence="5"/>
<evidence type="ECO:0000256" key="4">
    <source>
        <dbReference type="ARBA" id="ARBA00038182"/>
    </source>
</evidence>
<comment type="catalytic activity">
    <reaction evidence="6">
        <text>dopamine + (9Z)-octadecenoyl-CoA = N-(9Z-octadecanoyl)-dopamine + CoA + H(+)</text>
        <dbReference type="Rhea" id="RHEA:51380"/>
        <dbReference type="ChEBI" id="CHEBI:15378"/>
        <dbReference type="ChEBI" id="CHEBI:31883"/>
        <dbReference type="ChEBI" id="CHEBI:57287"/>
        <dbReference type="ChEBI" id="CHEBI:57387"/>
        <dbReference type="ChEBI" id="CHEBI:59905"/>
    </reaction>
    <physiologicalReaction direction="left-to-right" evidence="6">
        <dbReference type="Rhea" id="RHEA:51381"/>
    </physiologicalReaction>
</comment>
<keyword evidence="16" id="KW-1185">Reference proteome</keyword>
<proteinExistence type="inferred from homology"/>
<dbReference type="PROSITE" id="PS51186">
    <property type="entry name" value="GNAT"/>
    <property type="match status" value="1"/>
</dbReference>
<name>A0A6P7FVC8_DIAVI</name>
<dbReference type="OrthoDB" id="41532at2759"/>
<comment type="catalytic activity">
    <reaction evidence="11">
        <text>serotonin + hexadecanoyl-CoA = N-hexadecanoyl-serotonin + CoA + H(+)</text>
        <dbReference type="Rhea" id="RHEA:51384"/>
        <dbReference type="ChEBI" id="CHEBI:15378"/>
        <dbReference type="ChEBI" id="CHEBI:57287"/>
        <dbReference type="ChEBI" id="CHEBI:57379"/>
        <dbReference type="ChEBI" id="CHEBI:134059"/>
        <dbReference type="ChEBI" id="CHEBI:350546"/>
    </reaction>
    <physiologicalReaction direction="left-to-right" evidence="11">
        <dbReference type="Rhea" id="RHEA:51385"/>
    </physiologicalReaction>
</comment>
<dbReference type="InterPro" id="IPR000182">
    <property type="entry name" value="GNAT_dom"/>
</dbReference>
<dbReference type="InterPro" id="IPR016181">
    <property type="entry name" value="Acyl_CoA_acyltransferase"/>
</dbReference>
<comment type="catalytic activity">
    <reaction evidence="10">
        <text>serotonin + (9Z)-octadecenoyl-CoA = N-(9Z-octadecenoyl)-serotonin + CoA + H(+)</text>
        <dbReference type="Rhea" id="RHEA:51392"/>
        <dbReference type="ChEBI" id="CHEBI:15378"/>
        <dbReference type="ChEBI" id="CHEBI:57287"/>
        <dbReference type="ChEBI" id="CHEBI:57387"/>
        <dbReference type="ChEBI" id="CHEBI:134064"/>
        <dbReference type="ChEBI" id="CHEBI:350546"/>
    </reaction>
    <physiologicalReaction direction="left-to-right" evidence="10">
        <dbReference type="Rhea" id="RHEA:51393"/>
    </physiologicalReaction>
</comment>
<evidence type="ECO:0000256" key="13">
    <source>
        <dbReference type="ARBA" id="ARBA00052491"/>
    </source>
</evidence>
<dbReference type="Pfam" id="PF00583">
    <property type="entry name" value="Acetyltransf_1"/>
    <property type="match status" value="1"/>
</dbReference>
<dbReference type="GeneID" id="114331350"/>
<evidence type="ECO:0000256" key="5">
    <source>
        <dbReference type="ARBA" id="ARBA00039114"/>
    </source>
</evidence>
<evidence type="ECO:0000256" key="7">
    <source>
        <dbReference type="ARBA" id="ARBA00050849"/>
    </source>
</evidence>
<dbReference type="KEGG" id="dvv:114331350"/>
<evidence type="ECO:0000256" key="2">
    <source>
        <dbReference type="ARBA" id="ARBA00023315"/>
    </source>
</evidence>
<comment type="catalytic activity">
    <reaction evidence="13">
        <text>serotonin + acetyl-CoA = N-acetylserotonin + CoA + H(+)</text>
        <dbReference type="Rhea" id="RHEA:25217"/>
        <dbReference type="ChEBI" id="CHEBI:15378"/>
        <dbReference type="ChEBI" id="CHEBI:17697"/>
        <dbReference type="ChEBI" id="CHEBI:57287"/>
        <dbReference type="ChEBI" id="CHEBI:57288"/>
        <dbReference type="ChEBI" id="CHEBI:350546"/>
        <dbReference type="EC" id="2.3.1.87"/>
    </reaction>
    <physiologicalReaction direction="left-to-right" evidence="13">
        <dbReference type="Rhea" id="RHEA:25218"/>
    </physiologicalReaction>
</comment>
<evidence type="ECO:0000256" key="9">
    <source>
        <dbReference type="ARBA" id="ARBA00051711"/>
    </source>
</evidence>
<dbReference type="InParanoid" id="A0A6P7FVC8"/>
<comment type="catalytic activity">
    <reaction evidence="8">
        <text>serotonin + (5Z,8Z,11Z,14Z)-eicosatetraenoyl-CoA = N-[(5Z,8Z,11Z,14Z)-eicosatetraenoyl]-serotonin + CoA + H(+)</text>
        <dbReference type="Rhea" id="RHEA:51396"/>
        <dbReference type="ChEBI" id="CHEBI:15378"/>
        <dbReference type="ChEBI" id="CHEBI:57287"/>
        <dbReference type="ChEBI" id="CHEBI:57368"/>
        <dbReference type="ChEBI" id="CHEBI:132255"/>
        <dbReference type="ChEBI" id="CHEBI:350546"/>
    </reaction>
    <physiologicalReaction direction="left-to-right" evidence="8">
        <dbReference type="Rhea" id="RHEA:51397"/>
    </physiologicalReaction>
</comment>
<dbReference type="AlphaFoldDB" id="A0A6P7FVC8"/>
<comment type="pathway">
    <text evidence="3">Aromatic compound metabolism; melatonin biosynthesis; melatonin from serotonin: step 1/2.</text>
</comment>
<accession>A0A6P7FVC8</accession>
<gene>
    <name evidence="17" type="primary">LOC114331350</name>
</gene>
<dbReference type="CDD" id="cd04301">
    <property type="entry name" value="NAT_SF"/>
    <property type="match status" value="1"/>
</dbReference>
<feature type="domain" description="N-acetyltransferase" evidence="14">
    <location>
        <begin position="7"/>
        <end position="203"/>
    </location>
</feature>
<dbReference type="Proteomes" id="UP001652700">
    <property type="component" value="Unplaced"/>
</dbReference>
<reference evidence="15" key="2">
    <citation type="submission" date="2025-05" db="UniProtKB">
        <authorList>
            <consortium name="EnsemblMetazoa"/>
        </authorList>
    </citation>
    <scope>IDENTIFICATION</scope>
</reference>
<protein>
    <recommendedName>
        <fullName evidence="5">aralkylamine N-acetyltransferase</fullName>
        <ecNumber evidence="5">2.3.1.87</ecNumber>
    </recommendedName>
</protein>
<dbReference type="Gene3D" id="3.40.630.30">
    <property type="match status" value="1"/>
</dbReference>
<evidence type="ECO:0000256" key="3">
    <source>
        <dbReference type="ARBA" id="ARBA00037926"/>
    </source>
</evidence>
<evidence type="ECO:0000313" key="15">
    <source>
        <dbReference type="EnsemblMetazoa" id="XP_028136695.1"/>
    </source>
</evidence>
<keyword evidence="1" id="KW-0808">Transferase</keyword>
<evidence type="ECO:0000256" key="11">
    <source>
        <dbReference type="ARBA" id="ARBA00052178"/>
    </source>
</evidence>
<dbReference type="RefSeq" id="XP_028136695.1">
    <property type="nucleotide sequence ID" value="XM_028280894.1"/>
</dbReference>
<dbReference type="GO" id="GO:0004059">
    <property type="term" value="F:aralkylamine N-acetyltransferase activity"/>
    <property type="evidence" value="ECO:0007669"/>
    <property type="project" value="UniProtKB-EC"/>
</dbReference>
<dbReference type="SUPFAM" id="SSF55729">
    <property type="entry name" value="Acyl-CoA N-acyltransferases (Nat)"/>
    <property type="match status" value="1"/>
</dbReference>
<evidence type="ECO:0000256" key="12">
    <source>
        <dbReference type="ARBA" id="ARBA00052335"/>
    </source>
</evidence>
<dbReference type="PANTHER" id="PTHR20905:SF1">
    <property type="entry name" value="AT07410P-RELATED"/>
    <property type="match status" value="1"/>
</dbReference>
<organism evidence="17">
    <name type="scientific">Diabrotica virgifera virgifera</name>
    <name type="common">western corn rootworm</name>
    <dbReference type="NCBI Taxonomy" id="50390"/>
    <lineage>
        <taxon>Eukaryota</taxon>
        <taxon>Metazoa</taxon>
        <taxon>Ecdysozoa</taxon>
        <taxon>Arthropoda</taxon>
        <taxon>Hexapoda</taxon>
        <taxon>Insecta</taxon>
        <taxon>Pterygota</taxon>
        <taxon>Neoptera</taxon>
        <taxon>Endopterygota</taxon>
        <taxon>Coleoptera</taxon>
        <taxon>Polyphaga</taxon>
        <taxon>Cucujiformia</taxon>
        <taxon>Chrysomeloidea</taxon>
        <taxon>Chrysomelidae</taxon>
        <taxon>Galerucinae</taxon>
        <taxon>Diabroticina</taxon>
        <taxon>Diabroticites</taxon>
        <taxon>Diabrotica</taxon>
    </lineage>
</organism>
<evidence type="ECO:0000313" key="17">
    <source>
        <dbReference type="RefSeq" id="XP_028136695.1"/>
    </source>
</evidence>
<sequence length="214" mass="24385">MTEKPNIVIRTASLKDKEEIQQHLRLCFYKDEPCCKSLGVAAEGQPLCENLENYFLLTFGNGLDLVAECDGKIVGLCLNVLMERGVEEAPFVATDEKCIKIKDFLDHIFEEVNIFERYPDVNKAINLLILSVDMKHRHLGIGTLLCKRTIELAKELEAKLIMIECTSIYSAAAVKSLGFQLVWKSEFEEYRVNNEIVFKTTPPHNIVQTLIYEV</sequence>
<dbReference type="FunFam" id="3.40.630.30:FF:000046">
    <property type="entry name" value="Dopamine N-acetyltransferase"/>
    <property type="match status" value="1"/>
</dbReference>
<evidence type="ECO:0000256" key="8">
    <source>
        <dbReference type="ARBA" id="ARBA00051284"/>
    </source>
</evidence>
<comment type="catalytic activity">
    <reaction evidence="9">
        <text>dopamine + acetyl-CoA = N-acetyldopamine + CoA + H(+)</text>
        <dbReference type="Rhea" id="RHEA:51388"/>
        <dbReference type="ChEBI" id="CHEBI:15378"/>
        <dbReference type="ChEBI" id="CHEBI:57287"/>
        <dbReference type="ChEBI" id="CHEBI:57288"/>
        <dbReference type="ChEBI" id="CHEBI:59905"/>
        <dbReference type="ChEBI" id="CHEBI:125678"/>
    </reaction>
    <physiologicalReaction direction="left-to-right" evidence="9">
        <dbReference type="Rhea" id="RHEA:51389"/>
    </physiologicalReaction>
</comment>
<evidence type="ECO:0000259" key="14">
    <source>
        <dbReference type="PROSITE" id="PS51186"/>
    </source>
</evidence>
<evidence type="ECO:0000256" key="1">
    <source>
        <dbReference type="ARBA" id="ARBA00022679"/>
    </source>
</evidence>
<evidence type="ECO:0000256" key="6">
    <source>
        <dbReference type="ARBA" id="ARBA00050189"/>
    </source>
</evidence>
<evidence type="ECO:0000256" key="10">
    <source>
        <dbReference type="ARBA" id="ARBA00051823"/>
    </source>
</evidence>
<reference evidence="17" key="1">
    <citation type="submission" date="2025-04" db="UniProtKB">
        <authorList>
            <consortium name="RefSeq"/>
        </authorList>
    </citation>
    <scope>IDENTIFICATION</scope>
    <source>
        <tissue evidence="17">Whole insect</tissue>
    </source>
</reference>
<keyword evidence="2" id="KW-0012">Acyltransferase</keyword>
<dbReference type="EnsemblMetazoa" id="XM_028280894.2">
    <property type="protein sequence ID" value="XP_028136695.1"/>
    <property type="gene ID" value="LOC114331350"/>
</dbReference>